<dbReference type="InterPro" id="IPR004839">
    <property type="entry name" value="Aminotransferase_I/II_large"/>
</dbReference>
<organism evidence="7 11">
    <name type="scientific">Parabacteroides distasonis</name>
    <dbReference type="NCBI Taxonomy" id="823"/>
    <lineage>
        <taxon>Bacteria</taxon>
        <taxon>Pseudomonadati</taxon>
        <taxon>Bacteroidota</taxon>
        <taxon>Bacteroidia</taxon>
        <taxon>Bacteroidales</taxon>
        <taxon>Tannerellaceae</taxon>
        <taxon>Parabacteroides</taxon>
    </lineage>
</organism>
<dbReference type="EC" id="2.6.1.-" evidence="3"/>
<evidence type="ECO:0000313" key="9">
    <source>
        <dbReference type="EMBL" id="MRY91761.1"/>
    </source>
</evidence>
<dbReference type="EMBL" id="WKMX01000007">
    <property type="protein sequence ID" value="MRZ06159.1"/>
    <property type="molecule type" value="Genomic_DNA"/>
</dbReference>
<dbReference type="CDD" id="cd00609">
    <property type="entry name" value="AAT_like"/>
    <property type="match status" value="1"/>
</dbReference>
<dbReference type="Pfam" id="PF00155">
    <property type="entry name" value="Aminotran_1_2"/>
    <property type="match status" value="1"/>
</dbReference>
<dbReference type="GO" id="GO:0008483">
    <property type="term" value="F:transaminase activity"/>
    <property type="evidence" value="ECO:0007669"/>
    <property type="project" value="UniProtKB-KW"/>
</dbReference>
<sequence length="605" mass="69672">MQAIILAAGMGKRLKELTKNNTKCMIKVHNQTLIERMLKQLEALSLKRIIIVIGYKGEKVRELIGDKINNTPVLYVENNVYDKTNNIYSLYLAKNYLVEDETILLESDLIFENSILSKLINHPYPNLAVVAKYQSWMDGTVVRLDEDNNILNFISKKAFQFCQKESYYKTVNIYKFSKEFSTNKYIPFLEAYCKALGNNEYYEQVLKVISLLDRPDLKALTITTEKWYEIDDQQDLNNAEALFSEGKQALSLYGKRYGGYWRFPMLLDFCYLVNPYFPNTRLKEEMKANFDTLLTEYPSGMQENAQLAARYAGISSEQIIVGNGAAELISGYMRMTSKYTTGVILPTFEEYPNRLAPKQLVYYTPSNRDFSYTALDIISFFDNKPIEQLLIINPDNPSGNLLSKNEIFALVEWSERKGIRLIIDESFLDFANPENKLSLLDKELLNKYPHLIVIKSISKSYGVPGLRLGFLASGNKDLIRALKKDISIWNINSFAEFYMQIFIKYSDDYDKACHKFLNERERFFQNLQAVSYLRVIPSAANYFLCEVTDTYTSEELCSSLLSGNSILIKNCGTKAGFEGKQYIRIAIRNKEDNDKLTEALTSLNK</sequence>
<dbReference type="InterPro" id="IPR025877">
    <property type="entry name" value="MobA-like_NTP_Trfase"/>
</dbReference>
<evidence type="ECO:0000256" key="1">
    <source>
        <dbReference type="ARBA" id="ARBA00001933"/>
    </source>
</evidence>
<dbReference type="GO" id="GO:0030170">
    <property type="term" value="F:pyridoxal phosphate binding"/>
    <property type="evidence" value="ECO:0007669"/>
    <property type="project" value="InterPro"/>
</dbReference>
<evidence type="ECO:0000313" key="7">
    <source>
        <dbReference type="EMBL" id="CUQ33227.1"/>
    </source>
</evidence>
<dbReference type="InterPro" id="IPR015424">
    <property type="entry name" value="PyrdxlP-dep_Trfase"/>
</dbReference>
<accession>A0A174VLE7</accession>
<dbReference type="EMBL" id="WKMY01000001">
    <property type="protein sequence ID" value="MRY91761.1"/>
    <property type="molecule type" value="Genomic_DNA"/>
</dbReference>
<evidence type="ECO:0000259" key="4">
    <source>
        <dbReference type="Pfam" id="PF00155"/>
    </source>
</evidence>
<evidence type="ECO:0000313" key="8">
    <source>
        <dbReference type="EMBL" id="MRY84117.1"/>
    </source>
</evidence>
<keyword evidence="2" id="KW-0663">Pyridoxal phosphate</keyword>
<dbReference type="AlphaFoldDB" id="A0A174VLE7"/>
<dbReference type="EMBL" id="WKMW01000006">
    <property type="protein sequence ID" value="MRY84117.1"/>
    <property type="molecule type" value="Genomic_DNA"/>
</dbReference>
<dbReference type="SUPFAM" id="SSF53383">
    <property type="entry name" value="PLP-dependent transferases"/>
    <property type="match status" value="1"/>
</dbReference>
<dbReference type="Pfam" id="PF12804">
    <property type="entry name" value="NTP_transf_3"/>
    <property type="match status" value="1"/>
</dbReference>
<dbReference type="CDD" id="cd02523">
    <property type="entry name" value="PC_cytidylyltransferase"/>
    <property type="match status" value="1"/>
</dbReference>
<evidence type="ECO:0000256" key="2">
    <source>
        <dbReference type="ARBA" id="ARBA00022898"/>
    </source>
</evidence>
<keyword evidence="3 8" id="KW-0032">Aminotransferase</keyword>
<dbReference type="InterPro" id="IPR029044">
    <property type="entry name" value="Nucleotide-diphossugar_trans"/>
</dbReference>
<dbReference type="GO" id="GO:0016829">
    <property type="term" value="F:lyase activity"/>
    <property type="evidence" value="ECO:0007669"/>
    <property type="project" value="UniProtKB-KW"/>
</dbReference>
<dbReference type="EMBL" id="CYYK01000002">
    <property type="protein sequence ID" value="CUN53969.1"/>
    <property type="molecule type" value="Genomic_DNA"/>
</dbReference>
<name>A0A174VLE7_PARDI</name>
<dbReference type="PANTHER" id="PTHR42885:SF1">
    <property type="entry name" value="THREONINE-PHOSPHATE DECARBOXYLASE"/>
    <property type="match status" value="1"/>
</dbReference>
<keyword evidence="7" id="KW-0456">Lyase</keyword>
<dbReference type="Proteomes" id="UP000095332">
    <property type="component" value="Unassembled WGS sequence"/>
</dbReference>
<dbReference type="PROSITE" id="PS00105">
    <property type="entry name" value="AA_TRANSFER_CLASS_1"/>
    <property type="match status" value="1"/>
</dbReference>
<dbReference type="Gene3D" id="3.90.1150.10">
    <property type="entry name" value="Aspartate Aminotransferase, domain 1"/>
    <property type="match status" value="1"/>
</dbReference>
<evidence type="ECO:0000256" key="3">
    <source>
        <dbReference type="RuleBase" id="RU000481"/>
    </source>
</evidence>
<evidence type="ECO:0000313" key="14">
    <source>
        <dbReference type="Proteomes" id="UP000461276"/>
    </source>
</evidence>
<reference evidence="11 12" key="1">
    <citation type="submission" date="2015-09" db="EMBL/GenBank/DDBJ databases">
        <authorList>
            <consortium name="Pathogen Informatics"/>
        </authorList>
    </citation>
    <scope>NUCLEOTIDE SEQUENCE [LARGE SCALE GENOMIC DNA]</scope>
    <source>
        <strain evidence="6 12">2789STDY5608822</strain>
        <strain evidence="7 11">2789STDY5834948</strain>
    </source>
</reference>
<dbReference type="InterPro" id="IPR004838">
    <property type="entry name" value="NHTrfase_class1_PyrdxlP-BS"/>
</dbReference>
<dbReference type="EMBL" id="CZBM01000008">
    <property type="protein sequence ID" value="CUQ33227.1"/>
    <property type="molecule type" value="Genomic_DNA"/>
</dbReference>
<dbReference type="Gene3D" id="3.90.550.10">
    <property type="entry name" value="Spore Coat Polysaccharide Biosynthesis Protein SpsA, Chain A"/>
    <property type="match status" value="1"/>
</dbReference>
<evidence type="ECO:0000313" key="6">
    <source>
        <dbReference type="EMBL" id="CUN53969.1"/>
    </source>
</evidence>
<comment type="similarity">
    <text evidence="3">Belongs to the class-I pyridoxal-phosphate-dependent aminotransferase family.</text>
</comment>
<evidence type="ECO:0000313" key="12">
    <source>
        <dbReference type="Proteomes" id="UP000095455"/>
    </source>
</evidence>
<feature type="domain" description="MobA-like NTP transferase" evidence="5">
    <location>
        <begin position="3"/>
        <end position="134"/>
    </location>
</feature>
<evidence type="ECO:0000313" key="15">
    <source>
        <dbReference type="Proteomes" id="UP000471216"/>
    </source>
</evidence>
<proteinExistence type="inferred from homology"/>
<dbReference type="Proteomes" id="UP000461276">
    <property type="component" value="Unassembled WGS sequence"/>
</dbReference>
<evidence type="ECO:0000259" key="5">
    <source>
        <dbReference type="Pfam" id="PF12804"/>
    </source>
</evidence>
<comment type="cofactor">
    <cofactor evidence="1 3">
        <name>pyridoxal 5'-phosphate</name>
        <dbReference type="ChEBI" id="CHEBI:597326"/>
    </cofactor>
</comment>
<dbReference type="InterPro" id="IPR015422">
    <property type="entry name" value="PyrdxlP-dep_Trfase_small"/>
</dbReference>
<dbReference type="InterPro" id="IPR015421">
    <property type="entry name" value="PyrdxlP-dep_Trfase_major"/>
</dbReference>
<protein>
    <recommendedName>
        <fullName evidence="3">Aminotransferase</fullName>
        <ecNumber evidence="3">2.6.1.-</ecNumber>
    </recommendedName>
</protein>
<evidence type="ECO:0000313" key="13">
    <source>
        <dbReference type="Proteomes" id="UP000450599"/>
    </source>
</evidence>
<dbReference type="Proteomes" id="UP000450599">
    <property type="component" value="Unassembled WGS sequence"/>
</dbReference>
<evidence type="ECO:0000313" key="11">
    <source>
        <dbReference type="Proteomes" id="UP000095332"/>
    </source>
</evidence>
<dbReference type="SUPFAM" id="SSF53448">
    <property type="entry name" value="Nucleotide-diphospho-sugar transferases"/>
    <property type="match status" value="1"/>
</dbReference>
<reference evidence="13 14" key="2">
    <citation type="journal article" date="2019" name="Nat. Med.">
        <title>A library of human gut bacterial isolates paired with longitudinal multiomics data enables mechanistic microbiome research.</title>
        <authorList>
            <person name="Poyet M."/>
            <person name="Groussin M."/>
            <person name="Gibbons S.M."/>
            <person name="Avila-Pacheco J."/>
            <person name="Jiang X."/>
            <person name="Kearney S.M."/>
            <person name="Perrotta A.R."/>
            <person name="Berdy B."/>
            <person name="Zhao S."/>
            <person name="Lieberman T.D."/>
            <person name="Swanson P.K."/>
            <person name="Smith M."/>
            <person name="Roesemann S."/>
            <person name="Alexander J.E."/>
            <person name="Rich S.A."/>
            <person name="Livny J."/>
            <person name="Vlamakis H."/>
            <person name="Clish C."/>
            <person name="Bullock K."/>
            <person name="Deik A."/>
            <person name="Scott J."/>
            <person name="Pierce K.A."/>
            <person name="Xavier R.J."/>
            <person name="Alm E.J."/>
        </authorList>
    </citation>
    <scope>NUCLEOTIDE SEQUENCE [LARGE SCALE GENOMIC DNA]</scope>
    <source>
        <strain evidence="10 15">BIOML-A10</strain>
        <strain evidence="8 13">BIOML-A11</strain>
        <strain evidence="9 14">BIOML-A9</strain>
    </source>
</reference>
<dbReference type="PANTHER" id="PTHR42885">
    <property type="entry name" value="HISTIDINOL-PHOSPHATE AMINOTRANSFERASE-RELATED"/>
    <property type="match status" value="1"/>
</dbReference>
<dbReference type="GO" id="GO:0016779">
    <property type="term" value="F:nucleotidyltransferase activity"/>
    <property type="evidence" value="ECO:0007669"/>
    <property type="project" value="UniProtKB-ARBA"/>
</dbReference>
<evidence type="ECO:0000313" key="10">
    <source>
        <dbReference type="EMBL" id="MRZ06159.1"/>
    </source>
</evidence>
<keyword evidence="3 8" id="KW-0808">Transferase</keyword>
<gene>
    <name evidence="7" type="primary">cobD_2</name>
    <name evidence="6" type="synonym">cobD_1</name>
    <name evidence="6" type="ORF">ERS852380_00538</name>
    <name evidence="7" type="ORF">ERS852560_02244</name>
    <name evidence="10" type="ORF">GKD54_07995</name>
    <name evidence="8" type="ORF">GKD58_07615</name>
    <name evidence="9" type="ORF">GKD67_00585</name>
</gene>
<feature type="domain" description="Aminotransferase class I/classII large" evidence="4">
    <location>
        <begin position="295"/>
        <end position="600"/>
    </location>
</feature>
<dbReference type="Gene3D" id="3.40.640.10">
    <property type="entry name" value="Type I PLP-dependent aspartate aminotransferase-like (Major domain)"/>
    <property type="match status" value="1"/>
</dbReference>
<dbReference type="RefSeq" id="WP_057316502.1">
    <property type="nucleotide sequence ID" value="NZ_CABMKT010000002.1"/>
</dbReference>
<dbReference type="Proteomes" id="UP000471216">
    <property type="component" value="Unassembled WGS sequence"/>
</dbReference>
<dbReference type="Proteomes" id="UP000095455">
    <property type="component" value="Unassembled WGS sequence"/>
</dbReference>